<proteinExistence type="predicted"/>
<keyword evidence="4" id="KW-1185">Reference proteome</keyword>
<feature type="chain" id="PRO_5045328308" description="Secreted protein" evidence="2">
    <location>
        <begin position="24"/>
        <end position="371"/>
    </location>
</feature>
<accession>A0ABT5BXZ7</accession>
<evidence type="ECO:0000313" key="4">
    <source>
        <dbReference type="Proteomes" id="UP001217485"/>
    </source>
</evidence>
<protein>
    <recommendedName>
        <fullName evidence="5">Secreted protein</fullName>
    </recommendedName>
</protein>
<feature type="compositionally biased region" description="Low complexity" evidence="1">
    <location>
        <begin position="132"/>
        <end position="142"/>
    </location>
</feature>
<dbReference type="Gene3D" id="2.60.40.290">
    <property type="match status" value="1"/>
</dbReference>
<dbReference type="RefSeq" id="WP_272095968.1">
    <property type="nucleotide sequence ID" value="NZ_JAQNDK010000002.1"/>
</dbReference>
<name>A0ABT5BXZ7_9BACT</name>
<feature type="signal peptide" evidence="2">
    <location>
        <begin position="1"/>
        <end position="23"/>
    </location>
</feature>
<evidence type="ECO:0008006" key="5">
    <source>
        <dbReference type="Google" id="ProtNLM"/>
    </source>
</evidence>
<organism evidence="3 4">
    <name type="scientific">Sorangium atrum</name>
    <dbReference type="NCBI Taxonomy" id="2995308"/>
    <lineage>
        <taxon>Bacteria</taxon>
        <taxon>Pseudomonadati</taxon>
        <taxon>Myxococcota</taxon>
        <taxon>Polyangia</taxon>
        <taxon>Polyangiales</taxon>
        <taxon>Polyangiaceae</taxon>
        <taxon>Sorangium</taxon>
    </lineage>
</organism>
<reference evidence="3 4" key="1">
    <citation type="submission" date="2023-01" db="EMBL/GenBank/DDBJ databases">
        <title>Minimal conservation of predation-associated metabolite biosynthetic gene clusters underscores biosynthetic potential of Myxococcota including descriptions for ten novel species: Archangium lansinium sp. nov., Myxococcus landrumus sp. nov., Nannocystis bai.</title>
        <authorList>
            <person name="Ahearne A."/>
            <person name="Stevens C."/>
            <person name="Dowd S."/>
        </authorList>
    </citation>
    <scope>NUCLEOTIDE SEQUENCE [LARGE SCALE GENOMIC DNA]</scope>
    <source>
        <strain evidence="3 4">WIWO2</strain>
    </source>
</reference>
<evidence type="ECO:0000313" key="3">
    <source>
        <dbReference type="EMBL" id="MDC0679036.1"/>
    </source>
</evidence>
<keyword evidence="2" id="KW-0732">Signal</keyword>
<sequence>MRIDRIRCLRAAQLAFASASAGAAFCFAACSADTGSRAEDMGELDQNLAACSYAVTTSSYEGAPEYWGTIKVKNTGASALKKPIVAFDVPSGVTCDHHEPGWTHTQAGSRCTYSRTSNVSIVRGASFTLNFSTDSASSFSPSRIELRDTSCSSGGSTTGGGSSTTSGGSTTGTGGGSSTTGGGSSSTGTGGGSTTGTGGSTTGTGGSTTGTGGSTTGTGGSTTGTGGSTTGGGGGGGGGSGVVWQTASLTEFESYPDPGSEECIEYNGCTWAGQFAALDGKQPESWVRENNIAAVHSKDFERYKLKTLRLRKNGKEIDVKVYDMCSDSDCSGCCTRNAQPSGYLIDIEKYTAQRFGVPASGQVEWRCLDCN</sequence>
<feature type="region of interest" description="Disordered" evidence="1">
    <location>
        <begin position="132"/>
        <end position="243"/>
    </location>
</feature>
<dbReference type="InterPro" id="IPR012291">
    <property type="entry name" value="CBM2_carb-bd_dom_sf"/>
</dbReference>
<dbReference type="EMBL" id="JAQNDK010000002">
    <property type="protein sequence ID" value="MDC0679036.1"/>
    <property type="molecule type" value="Genomic_DNA"/>
</dbReference>
<gene>
    <name evidence="3" type="ORF">POL72_14935</name>
</gene>
<evidence type="ECO:0000256" key="2">
    <source>
        <dbReference type="SAM" id="SignalP"/>
    </source>
</evidence>
<feature type="compositionally biased region" description="Gly residues" evidence="1">
    <location>
        <begin position="169"/>
        <end position="241"/>
    </location>
</feature>
<comment type="caution">
    <text evidence="3">The sequence shown here is derived from an EMBL/GenBank/DDBJ whole genome shotgun (WGS) entry which is preliminary data.</text>
</comment>
<evidence type="ECO:0000256" key="1">
    <source>
        <dbReference type="SAM" id="MobiDB-lite"/>
    </source>
</evidence>
<dbReference type="Proteomes" id="UP001217485">
    <property type="component" value="Unassembled WGS sequence"/>
</dbReference>